<comment type="subcellular location">
    <subcellularLocation>
        <location evidence="1">Nucleus</location>
    </subcellularLocation>
</comment>
<keyword evidence="2" id="KW-0217">Developmental protein</keyword>
<feature type="compositionally biased region" description="Low complexity" evidence="7">
    <location>
        <begin position="233"/>
        <end position="244"/>
    </location>
</feature>
<feature type="domain" description="BHLH" evidence="8">
    <location>
        <begin position="48"/>
        <end position="105"/>
    </location>
</feature>
<dbReference type="PROSITE" id="PS51054">
    <property type="entry name" value="ORANGE"/>
    <property type="match status" value="1"/>
</dbReference>
<sequence length="335" mass="37302">MNKNMVTGIKSISQQQVINSNTMGLNGITTTQMPSQEVPIKRATASDTRRSNKPIMEKRRRARINNCLNELKTLILDAMKKDPARHSKLEKADILEMTLAFLKNHQLNLQRQQAAMSQAADATIASKFKAGFADCANEVGRFPGLEPQVKRRLLQHLSNCLNGAKQEPVLPSPPSSPEQDSHITATTNGYFLTNGSGNGVQLIPTKLSNGNIAFVLPQSVQTSAIPMLVPIPSRTASTGSATSSNYERIREQSTSPYHQPPSPANSSYEPMDCMPAHQNLHHQHHPQQFNFHPHQQQSQSSLKRPYSPSAPISLVMKKTNFDQQMKDDEKPWRPW</sequence>
<feature type="region of interest" description="Disordered" evidence="7">
    <location>
        <begin position="291"/>
        <end position="335"/>
    </location>
</feature>
<evidence type="ECO:0000259" key="9">
    <source>
        <dbReference type="PROSITE" id="PS51054"/>
    </source>
</evidence>
<evidence type="ECO:0000256" key="2">
    <source>
        <dbReference type="ARBA" id="ARBA00022473"/>
    </source>
</evidence>
<feature type="compositionally biased region" description="Low complexity" evidence="7">
    <location>
        <begin position="291"/>
        <end position="302"/>
    </location>
</feature>
<keyword evidence="11" id="KW-1185">Reference proteome</keyword>
<dbReference type="GO" id="GO:0046983">
    <property type="term" value="F:protein dimerization activity"/>
    <property type="evidence" value="ECO:0007669"/>
    <property type="project" value="InterPro"/>
</dbReference>
<evidence type="ECO:0000256" key="6">
    <source>
        <dbReference type="ARBA" id="ARBA00023242"/>
    </source>
</evidence>
<dbReference type="EMBL" id="OU895877">
    <property type="protein sequence ID" value="CAG9800437.1"/>
    <property type="molecule type" value="Genomic_DNA"/>
</dbReference>
<keyword evidence="3" id="KW-0805">Transcription regulation</keyword>
<dbReference type="GO" id="GO:0005634">
    <property type="term" value="C:nucleus"/>
    <property type="evidence" value="ECO:0007669"/>
    <property type="project" value="UniProtKB-SubCell"/>
</dbReference>
<evidence type="ECO:0000313" key="11">
    <source>
        <dbReference type="Proteomes" id="UP001153620"/>
    </source>
</evidence>
<dbReference type="FunFam" id="4.10.280.10:FF:000009">
    <property type="entry name" value="Transcription factor HES-1"/>
    <property type="match status" value="1"/>
</dbReference>
<keyword evidence="5" id="KW-0804">Transcription</keyword>
<dbReference type="AlphaFoldDB" id="A0A9N9WNR5"/>
<evidence type="ECO:0000256" key="1">
    <source>
        <dbReference type="ARBA" id="ARBA00004123"/>
    </source>
</evidence>
<dbReference type="SMART" id="SM00353">
    <property type="entry name" value="HLH"/>
    <property type="match status" value="1"/>
</dbReference>
<dbReference type="GO" id="GO:1990837">
    <property type="term" value="F:sequence-specific double-stranded DNA binding"/>
    <property type="evidence" value="ECO:0007669"/>
    <property type="project" value="UniProtKB-ARBA"/>
</dbReference>
<feature type="region of interest" description="Disordered" evidence="7">
    <location>
        <begin position="232"/>
        <end position="274"/>
    </location>
</feature>
<evidence type="ECO:0000256" key="5">
    <source>
        <dbReference type="ARBA" id="ARBA00023163"/>
    </source>
</evidence>
<dbReference type="Proteomes" id="UP001153620">
    <property type="component" value="Chromosome 1"/>
</dbReference>
<dbReference type="InterPro" id="IPR003650">
    <property type="entry name" value="Orange_dom"/>
</dbReference>
<evidence type="ECO:0008006" key="12">
    <source>
        <dbReference type="Google" id="ProtNLM"/>
    </source>
</evidence>
<reference evidence="10" key="1">
    <citation type="submission" date="2022-01" db="EMBL/GenBank/DDBJ databases">
        <authorList>
            <person name="King R."/>
        </authorList>
    </citation>
    <scope>NUCLEOTIDE SEQUENCE</scope>
</reference>
<dbReference type="PANTHER" id="PTHR10985">
    <property type="entry name" value="BASIC HELIX-LOOP-HELIX TRANSCRIPTION FACTOR, HES-RELATED"/>
    <property type="match status" value="1"/>
</dbReference>
<dbReference type="SUPFAM" id="SSF158457">
    <property type="entry name" value="Orange domain-like"/>
    <property type="match status" value="1"/>
</dbReference>
<dbReference type="PROSITE" id="PS50888">
    <property type="entry name" value="BHLH"/>
    <property type="match status" value="1"/>
</dbReference>
<reference evidence="10" key="2">
    <citation type="submission" date="2022-10" db="EMBL/GenBank/DDBJ databases">
        <authorList>
            <consortium name="ENA_rothamsted_submissions"/>
            <consortium name="culmorum"/>
            <person name="King R."/>
        </authorList>
    </citation>
    <scope>NUCLEOTIDE SEQUENCE</scope>
</reference>
<accession>A0A9N9WNR5</accession>
<dbReference type="InterPro" id="IPR011598">
    <property type="entry name" value="bHLH_dom"/>
</dbReference>
<dbReference type="GO" id="GO:0006355">
    <property type="term" value="P:regulation of DNA-templated transcription"/>
    <property type="evidence" value="ECO:0007669"/>
    <property type="project" value="InterPro"/>
</dbReference>
<keyword evidence="4" id="KW-0238">DNA-binding</keyword>
<feature type="region of interest" description="Disordered" evidence="7">
    <location>
        <begin position="164"/>
        <end position="183"/>
    </location>
</feature>
<dbReference type="OrthoDB" id="6085656at2759"/>
<dbReference type="Gene3D" id="6.10.250.980">
    <property type="match status" value="1"/>
</dbReference>
<evidence type="ECO:0000256" key="4">
    <source>
        <dbReference type="ARBA" id="ARBA00023125"/>
    </source>
</evidence>
<dbReference type="Gene3D" id="4.10.280.10">
    <property type="entry name" value="Helix-loop-helix DNA-binding domain"/>
    <property type="match status" value="1"/>
</dbReference>
<evidence type="ECO:0000256" key="7">
    <source>
        <dbReference type="SAM" id="MobiDB-lite"/>
    </source>
</evidence>
<evidence type="ECO:0000313" key="10">
    <source>
        <dbReference type="EMBL" id="CAG9800437.1"/>
    </source>
</evidence>
<name>A0A9N9WNR5_9DIPT</name>
<feature type="compositionally biased region" description="Basic and acidic residues" evidence="7">
    <location>
        <begin position="324"/>
        <end position="335"/>
    </location>
</feature>
<gene>
    <name evidence="10" type="ORF">CHIRRI_LOCUS3380</name>
</gene>
<dbReference type="SUPFAM" id="SSF47459">
    <property type="entry name" value="HLH, helix-loop-helix DNA-binding domain"/>
    <property type="match status" value="1"/>
</dbReference>
<dbReference type="Pfam" id="PF00010">
    <property type="entry name" value="HLH"/>
    <property type="match status" value="1"/>
</dbReference>
<dbReference type="InterPro" id="IPR036638">
    <property type="entry name" value="HLH_DNA-bd_sf"/>
</dbReference>
<keyword evidence="6" id="KW-0539">Nucleus</keyword>
<dbReference type="SMART" id="SM00511">
    <property type="entry name" value="ORANGE"/>
    <property type="match status" value="1"/>
</dbReference>
<evidence type="ECO:0000256" key="3">
    <source>
        <dbReference type="ARBA" id="ARBA00023015"/>
    </source>
</evidence>
<dbReference type="InterPro" id="IPR050370">
    <property type="entry name" value="HES_HEY"/>
</dbReference>
<evidence type="ECO:0000259" key="8">
    <source>
        <dbReference type="PROSITE" id="PS50888"/>
    </source>
</evidence>
<organism evidence="10 11">
    <name type="scientific">Chironomus riparius</name>
    <dbReference type="NCBI Taxonomy" id="315576"/>
    <lineage>
        <taxon>Eukaryota</taxon>
        <taxon>Metazoa</taxon>
        <taxon>Ecdysozoa</taxon>
        <taxon>Arthropoda</taxon>
        <taxon>Hexapoda</taxon>
        <taxon>Insecta</taxon>
        <taxon>Pterygota</taxon>
        <taxon>Neoptera</taxon>
        <taxon>Endopterygota</taxon>
        <taxon>Diptera</taxon>
        <taxon>Nematocera</taxon>
        <taxon>Chironomoidea</taxon>
        <taxon>Chironomidae</taxon>
        <taxon>Chironominae</taxon>
        <taxon>Chironomus</taxon>
    </lineage>
</organism>
<feature type="domain" description="Orange" evidence="9">
    <location>
        <begin position="128"/>
        <end position="157"/>
    </location>
</feature>
<dbReference type="Pfam" id="PF07527">
    <property type="entry name" value="Hairy_orange"/>
    <property type="match status" value="1"/>
</dbReference>
<proteinExistence type="predicted"/>
<protein>
    <recommendedName>
        <fullName evidence="12">Hairy</fullName>
    </recommendedName>
</protein>